<dbReference type="Gene3D" id="3.30.70.360">
    <property type="match status" value="1"/>
</dbReference>
<evidence type="ECO:0000256" key="6">
    <source>
        <dbReference type="ARBA" id="ARBA00023211"/>
    </source>
</evidence>
<dbReference type="EMBL" id="CP028901">
    <property type="protein sequence ID" value="AWB35383.1"/>
    <property type="molecule type" value="Genomic_DNA"/>
</dbReference>
<feature type="binding site" evidence="7">
    <location>
        <position position="100"/>
    </location>
    <ligand>
        <name>Zn(2+)</name>
        <dbReference type="ChEBI" id="CHEBI:29105"/>
        <label>1</label>
    </ligand>
</feature>
<reference evidence="8 9" key="1">
    <citation type="submission" date="2018-04" db="EMBL/GenBank/DDBJ databases">
        <title>Bordetella sp. HZ20 isolated from seawater.</title>
        <authorList>
            <person name="Sun C."/>
        </authorList>
    </citation>
    <scope>NUCLEOTIDE SEQUENCE [LARGE SCALE GENOMIC DNA]</scope>
    <source>
        <strain evidence="8 9">HZ20</strain>
    </source>
</reference>
<dbReference type="InterPro" id="IPR010158">
    <property type="entry name" value="Amidase_Cbmase"/>
</dbReference>
<dbReference type="GO" id="GO:0046872">
    <property type="term" value="F:metal ion binding"/>
    <property type="evidence" value="ECO:0007669"/>
    <property type="project" value="UniProtKB-KW"/>
</dbReference>
<evidence type="ECO:0000313" key="8">
    <source>
        <dbReference type="EMBL" id="AWB35383.1"/>
    </source>
</evidence>
<evidence type="ECO:0000256" key="1">
    <source>
        <dbReference type="ARBA" id="ARBA00001936"/>
    </source>
</evidence>
<dbReference type="InterPro" id="IPR002933">
    <property type="entry name" value="Peptidase_M20"/>
</dbReference>
<dbReference type="NCBIfam" id="TIGR01879">
    <property type="entry name" value="hydantase"/>
    <property type="match status" value="1"/>
</dbReference>
<dbReference type="Gene3D" id="3.40.630.10">
    <property type="entry name" value="Zn peptidases"/>
    <property type="match status" value="1"/>
</dbReference>
<protein>
    <submittedName>
        <fullName evidence="8">Allantoate amidohydrolase</fullName>
    </submittedName>
</protein>
<proteinExistence type="inferred from homology"/>
<keyword evidence="6" id="KW-0464">Manganese</keyword>
<sequence>MSIFDQSVLQQAAAMTDRLFEELKAGSFDPVSSGVCRDTYGAGEQFAHDLVRQHAQSMGLSVWHDHLLNTYMSLKGANTGLPAIVIGSHLDSVHSGGNYDGAAGVVAGLVAAKMLDMQGIRLERNLTVMGVRAEESMWFQHSYIGSRGALGTLDPEALNHRRVDTGRTLETYLMEAGGDPQAVRERRAVLSSSNVEAFFEVHIEQAPSLAADGYPVAVGTAIPGNVRYAHARIVGEYGHVGLPKRFRHDAALAGAELFVAMQTFWEQEDAAGRPMAFTIGEFHTDSTRHGLTIVAGEFQFSIDMRAYDSDHLAAIEAKFLETVRQIEARHGVRFELGPRSSAPVALADPQLSADLREAAERLEIEATDLLSPASHDAAAFNAAGIPYGFLFVRNDNGSHHPQEHMDHGDFMLAVRVLAEMLVKRYGCGSVVCRAGIS</sequence>
<accession>A0A2R4XNJ6</accession>
<feature type="binding site" evidence="7">
    <location>
        <position position="135"/>
    </location>
    <ligand>
        <name>Zn(2+)</name>
        <dbReference type="ChEBI" id="CHEBI:29105"/>
        <label>2</label>
    </ligand>
</feature>
<keyword evidence="5 8" id="KW-0378">Hydrolase</keyword>
<dbReference type="SUPFAM" id="SSF55031">
    <property type="entry name" value="Bacterial exopeptidase dimerisation domain"/>
    <property type="match status" value="1"/>
</dbReference>
<evidence type="ECO:0000256" key="2">
    <source>
        <dbReference type="ARBA" id="ARBA00006153"/>
    </source>
</evidence>
<dbReference type="KEGG" id="boz:DBV39_18380"/>
<keyword evidence="9" id="KW-1185">Reference proteome</keyword>
<dbReference type="InterPro" id="IPR036264">
    <property type="entry name" value="Bact_exopeptidase_dim_dom"/>
</dbReference>
<comment type="subunit">
    <text evidence="3">Homodimer.</text>
</comment>
<dbReference type="PANTHER" id="PTHR32494">
    <property type="entry name" value="ALLANTOATE DEIMINASE-RELATED"/>
    <property type="match status" value="1"/>
</dbReference>
<evidence type="ECO:0000256" key="7">
    <source>
        <dbReference type="PIRSR" id="PIRSR001235-1"/>
    </source>
</evidence>
<comment type="cofactor">
    <cofactor evidence="1">
        <name>Mn(2+)</name>
        <dbReference type="ChEBI" id="CHEBI:29035"/>
    </cofactor>
</comment>
<organism evidence="8 9">
    <name type="scientific">Orrella marina</name>
    <dbReference type="NCBI Taxonomy" id="2163011"/>
    <lineage>
        <taxon>Bacteria</taxon>
        <taxon>Pseudomonadati</taxon>
        <taxon>Pseudomonadota</taxon>
        <taxon>Betaproteobacteria</taxon>
        <taxon>Burkholderiales</taxon>
        <taxon>Alcaligenaceae</taxon>
        <taxon>Orrella</taxon>
    </lineage>
</organism>
<dbReference type="RefSeq" id="WP_108622839.1">
    <property type="nucleotide sequence ID" value="NZ_CP028901.1"/>
</dbReference>
<dbReference type="PIRSF" id="PIRSF001235">
    <property type="entry name" value="Amidase_carbamoylase"/>
    <property type="match status" value="1"/>
</dbReference>
<name>A0A2R4XNJ6_9BURK</name>
<dbReference type="Proteomes" id="UP000244571">
    <property type="component" value="Chromosome"/>
</dbReference>
<dbReference type="GO" id="GO:0016813">
    <property type="term" value="F:hydrolase activity, acting on carbon-nitrogen (but not peptide) bonds, in linear amidines"/>
    <property type="evidence" value="ECO:0007669"/>
    <property type="project" value="InterPro"/>
</dbReference>
<evidence type="ECO:0000256" key="5">
    <source>
        <dbReference type="ARBA" id="ARBA00022801"/>
    </source>
</evidence>
<comment type="cofactor">
    <cofactor evidence="7">
        <name>Zn(2+)</name>
        <dbReference type="ChEBI" id="CHEBI:29105"/>
    </cofactor>
    <text evidence="7">Binds 2 Zn(2+) ions per subunit.</text>
</comment>
<dbReference type="OrthoDB" id="9808195at2"/>
<dbReference type="SUPFAM" id="SSF53187">
    <property type="entry name" value="Zn-dependent exopeptidases"/>
    <property type="match status" value="1"/>
</dbReference>
<feature type="binding site" evidence="7">
    <location>
        <position position="100"/>
    </location>
    <ligand>
        <name>Zn(2+)</name>
        <dbReference type="ChEBI" id="CHEBI:29105"/>
        <label>2</label>
    </ligand>
</feature>
<evidence type="ECO:0000256" key="3">
    <source>
        <dbReference type="ARBA" id="ARBA00011738"/>
    </source>
</evidence>
<evidence type="ECO:0000256" key="4">
    <source>
        <dbReference type="ARBA" id="ARBA00022723"/>
    </source>
</evidence>
<keyword evidence="7" id="KW-0862">Zinc</keyword>
<evidence type="ECO:0000313" key="9">
    <source>
        <dbReference type="Proteomes" id="UP000244571"/>
    </source>
</evidence>
<dbReference type="PANTHER" id="PTHR32494:SF19">
    <property type="entry name" value="ALLANTOATE DEIMINASE-RELATED"/>
    <property type="match status" value="1"/>
</dbReference>
<gene>
    <name evidence="8" type="ORF">DBV39_18380</name>
</gene>
<feature type="binding site" evidence="7">
    <location>
        <position position="202"/>
    </location>
    <ligand>
        <name>Zn(2+)</name>
        <dbReference type="ChEBI" id="CHEBI:29105"/>
        <label>1</label>
    </ligand>
</feature>
<feature type="binding site" evidence="7">
    <location>
        <position position="89"/>
    </location>
    <ligand>
        <name>Zn(2+)</name>
        <dbReference type="ChEBI" id="CHEBI:29105"/>
        <label>1</label>
    </ligand>
</feature>
<comment type="similarity">
    <text evidence="2">Belongs to the peptidase M20 family.</text>
</comment>
<dbReference type="AlphaFoldDB" id="A0A2R4XNJ6"/>
<feature type="binding site" evidence="7">
    <location>
        <position position="399"/>
    </location>
    <ligand>
        <name>Zn(2+)</name>
        <dbReference type="ChEBI" id="CHEBI:29105"/>
        <label>2</label>
    </ligand>
</feature>
<keyword evidence="4 7" id="KW-0479">Metal-binding</keyword>
<dbReference type="Pfam" id="PF01546">
    <property type="entry name" value="Peptidase_M20"/>
    <property type="match status" value="1"/>
</dbReference>